<feature type="region of interest" description="Disordered" evidence="1">
    <location>
        <begin position="133"/>
        <end position="160"/>
    </location>
</feature>
<comment type="caution">
    <text evidence="2">The sequence shown here is derived from an EMBL/GenBank/DDBJ whole genome shotgun (WGS) entry which is preliminary data.</text>
</comment>
<evidence type="ECO:0000313" key="3">
    <source>
        <dbReference type="Proteomes" id="UP001165082"/>
    </source>
</evidence>
<dbReference type="SUPFAM" id="SSF81653">
    <property type="entry name" value="Calcium ATPase, transduction domain A"/>
    <property type="match status" value="1"/>
</dbReference>
<evidence type="ECO:0000313" key="2">
    <source>
        <dbReference type="EMBL" id="GMI25780.1"/>
    </source>
</evidence>
<dbReference type="InterPro" id="IPR008250">
    <property type="entry name" value="ATPase_P-typ_transduc_dom_A_sf"/>
</dbReference>
<dbReference type="OrthoDB" id="10644505at2759"/>
<accession>A0A9W7L2L0</accession>
<keyword evidence="3" id="KW-1185">Reference proteome</keyword>
<gene>
    <name evidence="2" type="ORF">TrRE_jg568</name>
</gene>
<sequence>MTRNSVAMARFEGGGDGGKRGKDVLYAVSGHKAAAAAVPAPGSKEVKVKARHFVDGEGNKVQKKKLCCRSMLLLGLRNLMLVGCEDGTVRILSLAPGSSVPAGSLILRGEVIGEVTAIGADTVMGKLVGEGKFPMRGREEGGEEDTEGLLEVGGESDKGL</sequence>
<name>A0A9W7L2L0_9STRA</name>
<dbReference type="Proteomes" id="UP001165082">
    <property type="component" value="Unassembled WGS sequence"/>
</dbReference>
<dbReference type="AlphaFoldDB" id="A0A9W7L2L0"/>
<reference evidence="2" key="1">
    <citation type="submission" date="2022-07" db="EMBL/GenBank/DDBJ databases">
        <title>Genome analysis of Parmales, a sister group of diatoms, reveals the evolutionary specialization of diatoms from phago-mixotrophs to photoautotrophs.</title>
        <authorList>
            <person name="Ban H."/>
            <person name="Sato S."/>
            <person name="Yoshikawa S."/>
            <person name="Kazumasa Y."/>
            <person name="Nakamura Y."/>
            <person name="Ichinomiya M."/>
            <person name="Saitoh K."/>
            <person name="Sato N."/>
            <person name="Blanc-Mathieu R."/>
            <person name="Endo H."/>
            <person name="Kuwata A."/>
            <person name="Ogata H."/>
        </authorList>
    </citation>
    <scope>NUCLEOTIDE SEQUENCE</scope>
</reference>
<protein>
    <submittedName>
        <fullName evidence="2">Uncharacterized protein</fullName>
    </submittedName>
</protein>
<dbReference type="EMBL" id="BRXZ01007232">
    <property type="protein sequence ID" value="GMI25780.1"/>
    <property type="molecule type" value="Genomic_DNA"/>
</dbReference>
<organism evidence="2 3">
    <name type="scientific">Triparma retinervis</name>
    <dbReference type="NCBI Taxonomy" id="2557542"/>
    <lineage>
        <taxon>Eukaryota</taxon>
        <taxon>Sar</taxon>
        <taxon>Stramenopiles</taxon>
        <taxon>Ochrophyta</taxon>
        <taxon>Bolidophyceae</taxon>
        <taxon>Parmales</taxon>
        <taxon>Triparmaceae</taxon>
        <taxon>Triparma</taxon>
    </lineage>
</organism>
<proteinExistence type="predicted"/>
<evidence type="ECO:0000256" key="1">
    <source>
        <dbReference type="SAM" id="MobiDB-lite"/>
    </source>
</evidence>